<comment type="caution">
    <text evidence="12">The sequence shown here is derived from an EMBL/GenBank/DDBJ whole genome shotgun (WGS) entry which is preliminary data.</text>
</comment>
<evidence type="ECO:0000256" key="8">
    <source>
        <dbReference type="ARBA" id="ARBA00022989"/>
    </source>
</evidence>
<keyword evidence="5" id="KW-0808">Transferase</keyword>
<feature type="transmembrane region" description="Helical" evidence="11">
    <location>
        <begin position="101"/>
        <end position="118"/>
    </location>
</feature>
<accession>A0ABR2YLT6</accession>
<comment type="pathway">
    <text evidence="2">Protein modification; protein glycosylation.</text>
</comment>
<evidence type="ECO:0000256" key="6">
    <source>
        <dbReference type="ARBA" id="ARBA00022692"/>
    </source>
</evidence>
<feature type="transmembrane region" description="Helical" evidence="11">
    <location>
        <begin position="199"/>
        <end position="220"/>
    </location>
</feature>
<keyword evidence="8 11" id="KW-1133">Transmembrane helix</keyword>
<dbReference type="PANTHER" id="PTHR12646">
    <property type="entry name" value="NOT56 - RELATED"/>
    <property type="match status" value="1"/>
</dbReference>
<feature type="transmembrane region" description="Helical" evidence="11">
    <location>
        <begin position="284"/>
        <end position="305"/>
    </location>
</feature>
<evidence type="ECO:0000256" key="2">
    <source>
        <dbReference type="ARBA" id="ARBA00004922"/>
    </source>
</evidence>
<feature type="transmembrane region" description="Helical" evidence="11">
    <location>
        <begin position="125"/>
        <end position="146"/>
    </location>
</feature>
<dbReference type="EMBL" id="JALJOT010000008">
    <property type="protein sequence ID" value="KAK9907969.1"/>
    <property type="molecule type" value="Genomic_DNA"/>
</dbReference>
<sequence>MRAPFFTLTTAGSAELTHGGHSMAAYHVDSGLAHRLDDPSDTRAAVWVAAGILLFEAVICPLIIAKVPYTELDWVAYMEEVEGFLKGQLDYRELRGQTGPLVYPAGFVYVFAFLRWLTIGGNIRAAQYVFALIYITTQAVVLWLYIKAKVVPPWALTLLALSKRLHSIYMLRLFNDCVAMLLAYIATGLLLVQRWRASILVYSAAVSIKMNVLLMAPPVLVVLLKGADVEEIVEGVMQGLALQMFLGAPFLMHNAGAYLSRAFELSRVFQHVWSVNLKFLPERLFLSRGVASALLAAHLALLLLFANYRWCRKEGGLLAVMWSAMERLVLSVRLMQRGGLRGRARDAQARIAQAAGQKRLPQLPELAAGHILLVVFSGNFIGIVCARTLHYQFYSWYYHTIPLLLWCTRLPTTVRLSLWLCVEAIFNIFPSTPQTSLALLGCHMLILLALAFAPAELQVVKERASAT</sequence>
<feature type="transmembrane region" description="Helical" evidence="11">
    <location>
        <begin position="240"/>
        <end position="263"/>
    </location>
</feature>
<evidence type="ECO:0000313" key="13">
    <source>
        <dbReference type="Proteomes" id="UP001491310"/>
    </source>
</evidence>
<dbReference type="Proteomes" id="UP001491310">
    <property type="component" value="Unassembled WGS sequence"/>
</dbReference>
<evidence type="ECO:0000256" key="3">
    <source>
        <dbReference type="ARBA" id="ARBA00011964"/>
    </source>
</evidence>
<keyword evidence="7" id="KW-0256">Endoplasmic reticulum</keyword>
<proteinExistence type="predicted"/>
<dbReference type="PANTHER" id="PTHR12646:SF0">
    <property type="entry name" value="DOL-P-MAN:MAN(5)GLCNAC(2)-PP-DOL ALPHA-1,3-MANNOSYLTRANSFERASE"/>
    <property type="match status" value="1"/>
</dbReference>
<feature type="transmembrane region" description="Helical" evidence="11">
    <location>
        <begin position="166"/>
        <end position="192"/>
    </location>
</feature>
<evidence type="ECO:0000256" key="1">
    <source>
        <dbReference type="ARBA" id="ARBA00004477"/>
    </source>
</evidence>
<feature type="transmembrane region" description="Helical" evidence="11">
    <location>
        <begin position="366"/>
        <end position="390"/>
    </location>
</feature>
<evidence type="ECO:0000256" key="9">
    <source>
        <dbReference type="ARBA" id="ARBA00023136"/>
    </source>
</evidence>
<dbReference type="EC" id="2.4.1.258" evidence="3"/>
<organism evidence="12 13">
    <name type="scientific">Coccomyxa subellipsoidea</name>
    <dbReference type="NCBI Taxonomy" id="248742"/>
    <lineage>
        <taxon>Eukaryota</taxon>
        <taxon>Viridiplantae</taxon>
        <taxon>Chlorophyta</taxon>
        <taxon>core chlorophytes</taxon>
        <taxon>Trebouxiophyceae</taxon>
        <taxon>Trebouxiophyceae incertae sedis</taxon>
        <taxon>Coccomyxaceae</taxon>
        <taxon>Coccomyxa</taxon>
    </lineage>
</organism>
<reference evidence="12 13" key="1">
    <citation type="journal article" date="2024" name="Nat. Commun.">
        <title>Phylogenomics reveals the evolutionary origins of lichenization in chlorophyte algae.</title>
        <authorList>
            <person name="Puginier C."/>
            <person name="Libourel C."/>
            <person name="Otte J."/>
            <person name="Skaloud P."/>
            <person name="Haon M."/>
            <person name="Grisel S."/>
            <person name="Petersen M."/>
            <person name="Berrin J.G."/>
            <person name="Delaux P.M."/>
            <person name="Dal Grande F."/>
            <person name="Keller J."/>
        </authorList>
    </citation>
    <scope>NUCLEOTIDE SEQUENCE [LARGE SCALE GENOMIC DNA]</scope>
    <source>
        <strain evidence="12 13">SAG 216-7</strain>
    </source>
</reference>
<keyword evidence="13" id="KW-1185">Reference proteome</keyword>
<dbReference type="InterPro" id="IPR007873">
    <property type="entry name" value="Glycosyltransferase_ALG3"/>
</dbReference>
<keyword evidence="4" id="KW-0328">Glycosyltransferase</keyword>
<comment type="subcellular location">
    <subcellularLocation>
        <location evidence="1">Endoplasmic reticulum membrane</location>
        <topology evidence="1">Multi-pass membrane protein</topology>
    </subcellularLocation>
</comment>
<feature type="transmembrane region" description="Helical" evidence="11">
    <location>
        <begin position="44"/>
        <end position="64"/>
    </location>
</feature>
<protein>
    <recommendedName>
        <fullName evidence="3">dolichyl-P-Man:Man5GlcNAc2-PP-dolichol alpha-1,3-mannosyltransferase</fullName>
        <ecNumber evidence="3">2.4.1.258</ecNumber>
    </recommendedName>
</protein>
<comment type="catalytic activity">
    <reaction evidence="10">
        <text>an alpha-D-Man-(1-&gt;2)-alpha-D-Man-(1-&gt;2)-alpha-D-Man-(1-&gt;3)-[alpha-D-Man-(1-&gt;6)]-beta-D-Man-(1-&gt;4)-beta-D-GlcNAc-(1-&gt;4)-alpha-D-GlcNAc-diphospho-di-trans,poly-cis-dolichol + a di-trans,poly-cis-dolichyl beta-D-mannosyl phosphate = an alpha-D-Man-(1-&gt;2)-alpha-D-Man-(1-&gt;2)-alpha-D-Man-(1-&gt;3)-[alpha-D-Man-(1-&gt;3)-alpha-D-Man-(1-&gt;6)]-beta-D-Man-(1-&gt;4)-beta-D-GlcNAc-(1-&gt;4)-alpha-D-GlcNAc-diphospho-di-trans,poly-cis-dolichol + a di-trans,poly-cis-dolichyl phosphate + H(+)</text>
        <dbReference type="Rhea" id="RHEA:29527"/>
        <dbReference type="Rhea" id="RHEA-COMP:19498"/>
        <dbReference type="Rhea" id="RHEA-COMP:19501"/>
        <dbReference type="Rhea" id="RHEA-COMP:19516"/>
        <dbReference type="Rhea" id="RHEA-COMP:19517"/>
        <dbReference type="ChEBI" id="CHEBI:15378"/>
        <dbReference type="ChEBI" id="CHEBI:57683"/>
        <dbReference type="ChEBI" id="CHEBI:58211"/>
        <dbReference type="ChEBI" id="CHEBI:132515"/>
        <dbReference type="ChEBI" id="CHEBI:132516"/>
        <dbReference type="EC" id="2.4.1.258"/>
    </reaction>
    <physiologicalReaction direction="left-to-right" evidence="10">
        <dbReference type="Rhea" id="RHEA:29528"/>
    </physiologicalReaction>
</comment>
<dbReference type="Pfam" id="PF05208">
    <property type="entry name" value="ALG3"/>
    <property type="match status" value="1"/>
</dbReference>
<evidence type="ECO:0000313" key="12">
    <source>
        <dbReference type="EMBL" id="KAK9907969.1"/>
    </source>
</evidence>
<name>A0ABR2YLT6_9CHLO</name>
<evidence type="ECO:0000256" key="4">
    <source>
        <dbReference type="ARBA" id="ARBA00022676"/>
    </source>
</evidence>
<gene>
    <name evidence="12" type="ORF">WJX75_000784</name>
</gene>
<evidence type="ECO:0000256" key="10">
    <source>
        <dbReference type="ARBA" id="ARBA00049506"/>
    </source>
</evidence>
<keyword evidence="9 11" id="KW-0472">Membrane</keyword>
<evidence type="ECO:0000256" key="5">
    <source>
        <dbReference type="ARBA" id="ARBA00022679"/>
    </source>
</evidence>
<evidence type="ECO:0000256" key="11">
    <source>
        <dbReference type="SAM" id="Phobius"/>
    </source>
</evidence>
<evidence type="ECO:0000256" key="7">
    <source>
        <dbReference type="ARBA" id="ARBA00022824"/>
    </source>
</evidence>
<keyword evidence="6 11" id="KW-0812">Transmembrane</keyword>